<dbReference type="PROSITE" id="PS00263">
    <property type="entry name" value="NATRIURETIC_PEPTIDE"/>
    <property type="match status" value="1"/>
</dbReference>
<dbReference type="GO" id="GO:0019934">
    <property type="term" value="P:cGMP-mediated signaling"/>
    <property type="evidence" value="ECO:0007669"/>
    <property type="project" value="TreeGrafter"/>
</dbReference>
<protein>
    <recommendedName>
        <fullName evidence="13">Natriuretic peptide A</fullName>
    </recommendedName>
</protein>
<evidence type="ECO:0008006" key="13">
    <source>
        <dbReference type="Google" id="ProtNLM"/>
    </source>
</evidence>
<dbReference type="GO" id="GO:0003085">
    <property type="term" value="P:negative regulation of systemic arterial blood pressure"/>
    <property type="evidence" value="ECO:0007669"/>
    <property type="project" value="TreeGrafter"/>
</dbReference>
<dbReference type="PANTHER" id="PTHR14066:SF10">
    <property type="entry name" value="NATRIURETIC PEPTIDES B"/>
    <property type="match status" value="1"/>
</dbReference>
<reference evidence="11 12" key="1">
    <citation type="journal article" date="2021" name="G3 (Bethesda)">
        <title>Improved contiguity of the threespine stickleback genome using long-read sequencing.</title>
        <authorList>
            <person name="Nath S."/>
            <person name="Shaw D.E."/>
            <person name="White M.A."/>
        </authorList>
    </citation>
    <scope>NUCLEOTIDE SEQUENCE [LARGE SCALE GENOMIC DNA]</scope>
    <source>
        <strain evidence="11 12">Lake Benthic</strain>
    </source>
</reference>
<dbReference type="InterPro" id="IPR002407">
    <property type="entry name" value="Natriuretic_peptide_atrial"/>
</dbReference>
<evidence type="ECO:0000256" key="4">
    <source>
        <dbReference type="ARBA" id="ARBA00022702"/>
    </source>
</evidence>
<evidence type="ECO:0000256" key="8">
    <source>
        <dbReference type="RuleBase" id="RU003686"/>
    </source>
</evidence>
<reference evidence="11" key="3">
    <citation type="submission" date="2025-09" db="UniProtKB">
        <authorList>
            <consortium name="Ensembl"/>
        </authorList>
    </citation>
    <scope>IDENTIFICATION</scope>
</reference>
<evidence type="ECO:0000313" key="12">
    <source>
        <dbReference type="Proteomes" id="UP000007635"/>
    </source>
</evidence>
<organism evidence="11 12">
    <name type="scientific">Gasterosteus aculeatus aculeatus</name>
    <name type="common">three-spined stickleback</name>
    <dbReference type="NCBI Taxonomy" id="481459"/>
    <lineage>
        <taxon>Eukaryota</taxon>
        <taxon>Metazoa</taxon>
        <taxon>Chordata</taxon>
        <taxon>Craniata</taxon>
        <taxon>Vertebrata</taxon>
        <taxon>Euteleostomi</taxon>
        <taxon>Actinopterygii</taxon>
        <taxon>Neopterygii</taxon>
        <taxon>Teleostei</taxon>
        <taxon>Neoteleostei</taxon>
        <taxon>Acanthomorphata</taxon>
        <taxon>Eupercaria</taxon>
        <taxon>Perciformes</taxon>
        <taxon>Cottioidei</taxon>
        <taxon>Gasterosteales</taxon>
        <taxon>Gasterosteidae</taxon>
        <taxon>Gasterosteus</taxon>
    </lineage>
</organism>
<dbReference type="GO" id="GO:0007168">
    <property type="term" value="P:receptor guanylyl cyclase signaling pathway"/>
    <property type="evidence" value="ECO:0007669"/>
    <property type="project" value="TreeGrafter"/>
</dbReference>
<dbReference type="PRINTS" id="PR00711">
    <property type="entry name" value="ANATPEPTIDE"/>
</dbReference>
<dbReference type="GO" id="GO:0051427">
    <property type="term" value="F:hormone receptor binding"/>
    <property type="evidence" value="ECO:0007669"/>
    <property type="project" value="TreeGrafter"/>
</dbReference>
<dbReference type="PANTHER" id="PTHR14066">
    <property type="entry name" value="ATRIAL NATRIURETIC FACTOR PRECURSOR"/>
    <property type="match status" value="1"/>
</dbReference>
<keyword evidence="6 8" id="KW-0838">Vasoactive</keyword>
<keyword evidence="3" id="KW-0964">Secreted</keyword>
<dbReference type="GO" id="GO:0005737">
    <property type="term" value="C:cytoplasm"/>
    <property type="evidence" value="ECO:0007669"/>
    <property type="project" value="TreeGrafter"/>
</dbReference>
<dbReference type="InterPro" id="IPR030480">
    <property type="entry name" value="Natr_peptide_CS"/>
</dbReference>
<dbReference type="GO" id="GO:0097746">
    <property type="term" value="P:blood vessel diameter maintenance"/>
    <property type="evidence" value="ECO:0007669"/>
    <property type="project" value="UniProtKB-KW"/>
</dbReference>
<dbReference type="GO" id="GO:0007218">
    <property type="term" value="P:neuropeptide signaling pathway"/>
    <property type="evidence" value="ECO:0007669"/>
    <property type="project" value="TreeGrafter"/>
</dbReference>
<dbReference type="GO" id="GO:0005615">
    <property type="term" value="C:extracellular space"/>
    <property type="evidence" value="ECO:0007669"/>
    <property type="project" value="TreeGrafter"/>
</dbReference>
<proteinExistence type="inferred from homology"/>
<feature type="compositionally biased region" description="Polar residues" evidence="9">
    <location>
        <begin position="62"/>
        <end position="74"/>
    </location>
</feature>
<dbReference type="InterPro" id="IPR050787">
    <property type="entry name" value="Natriuretic_peptide"/>
</dbReference>
<evidence type="ECO:0000256" key="6">
    <source>
        <dbReference type="ARBA" id="ARBA00022858"/>
    </source>
</evidence>
<dbReference type="Proteomes" id="UP000007635">
    <property type="component" value="Chromosome XII"/>
</dbReference>
<evidence type="ECO:0000256" key="3">
    <source>
        <dbReference type="ARBA" id="ARBA00022525"/>
    </source>
</evidence>
<sequence length="169" mass="18495">MRTAVLWGLLALLCQHTLVSSHVLGRPSSTGELAQIKSLLERFEDTLADVAQEEDSEADYEGTNQQPENGQASRGWNLDQEGDQGPLMSEKSQLSAEGPSASQTQRRRLQDLLLTARKRASGCFGARMDRIGNASGLGCNNGRVGQLPRTLVGLKFDLRRDTTKEMSHV</sequence>
<comment type="similarity">
    <text evidence="2 8">Belongs to the natriuretic peptide family.</text>
</comment>
<evidence type="ECO:0000256" key="2">
    <source>
        <dbReference type="ARBA" id="ARBA00009041"/>
    </source>
</evidence>
<evidence type="ECO:0000256" key="10">
    <source>
        <dbReference type="SAM" id="SignalP"/>
    </source>
</evidence>
<dbReference type="SMART" id="SM00183">
    <property type="entry name" value="NAT_PEP"/>
    <property type="match status" value="1"/>
</dbReference>
<feature type="chain" id="PRO_5042921445" description="Natriuretic peptide A" evidence="10">
    <location>
        <begin position="22"/>
        <end position="169"/>
    </location>
</feature>
<dbReference type="GeneTree" id="ENSGT00940000154513"/>
<evidence type="ECO:0000313" key="11">
    <source>
        <dbReference type="Ensembl" id="ENSGACP00000030645.1"/>
    </source>
</evidence>
<evidence type="ECO:0000256" key="1">
    <source>
        <dbReference type="ARBA" id="ARBA00004613"/>
    </source>
</evidence>
<evidence type="ECO:0000256" key="7">
    <source>
        <dbReference type="ARBA" id="ARBA00023157"/>
    </source>
</evidence>
<reference evidence="11" key="2">
    <citation type="submission" date="2025-08" db="UniProtKB">
        <authorList>
            <consortium name="Ensembl"/>
        </authorList>
    </citation>
    <scope>IDENTIFICATION</scope>
</reference>
<evidence type="ECO:0000256" key="5">
    <source>
        <dbReference type="ARBA" id="ARBA00022729"/>
    </source>
</evidence>
<keyword evidence="12" id="KW-1185">Reference proteome</keyword>
<accession>A0AAQ4NVG0</accession>
<keyword evidence="7" id="KW-1015">Disulfide bond</keyword>
<evidence type="ECO:0000256" key="9">
    <source>
        <dbReference type="SAM" id="MobiDB-lite"/>
    </source>
</evidence>
<feature type="signal peptide" evidence="10">
    <location>
        <begin position="1"/>
        <end position="21"/>
    </location>
</feature>
<keyword evidence="4" id="KW-0372">Hormone</keyword>
<name>A0AAQ4NVG0_GASAC</name>
<feature type="region of interest" description="Disordered" evidence="9">
    <location>
        <begin position="52"/>
        <end position="105"/>
    </location>
</feature>
<dbReference type="Ensembl" id="ENSGACT00000083872.1">
    <property type="protein sequence ID" value="ENSGACP00000030645.1"/>
    <property type="gene ID" value="ENSGACG00000025904.1"/>
</dbReference>
<comment type="subcellular location">
    <subcellularLocation>
        <location evidence="1 8">Secreted</location>
    </subcellularLocation>
</comment>
<dbReference type="GO" id="GO:0005179">
    <property type="term" value="F:hormone activity"/>
    <property type="evidence" value="ECO:0007669"/>
    <property type="project" value="UniProtKB-KW"/>
</dbReference>
<keyword evidence="5 10" id="KW-0732">Signal</keyword>
<dbReference type="Pfam" id="PF00212">
    <property type="entry name" value="ANP"/>
    <property type="match status" value="1"/>
</dbReference>
<dbReference type="AlphaFoldDB" id="A0AAQ4NVG0"/>
<dbReference type="InterPro" id="IPR000663">
    <property type="entry name" value="Natr_peptide"/>
</dbReference>
<dbReference type="GO" id="GO:0006182">
    <property type="term" value="P:cGMP biosynthetic process"/>
    <property type="evidence" value="ECO:0007669"/>
    <property type="project" value="TreeGrafter"/>
</dbReference>